<dbReference type="PANTHER" id="PTHR43544:SF32">
    <property type="entry name" value="CHAIN DEHYDROGENASE, PUTATIVE (AFU_ORTHOLOGUE AFUA_5G01530)-RELATED"/>
    <property type="match status" value="1"/>
</dbReference>
<dbReference type="GO" id="GO:0016491">
    <property type="term" value="F:oxidoreductase activity"/>
    <property type="evidence" value="ECO:0007669"/>
    <property type="project" value="TreeGrafter"/>
</dbReference>
<organism evidence="2 3">
    <name type="scientific">Capronia epimyces CBS 606.96</name>
    <dbReference type="NCBI Taxonomy" id="1182542"/>
    <lineage>
        <taxon>Eukaryota</taxon>
        <taxon>Fungi</taxon>
        <taxon>Dikarya</taxon>
        <taxon>Ascomycota</taxon>
        <taxon>Pezizomycotina</taxon>
        <taxon>Eurotiomycetes</taxon>
        <taxon>Chaetothyriomycetidae</taxon>
        <taxon>Chaetothyriales</taxon>
        <taxon>Herpotrichiellaceae</taxon>
        <taxon>Capronia</taxon>
    </lineage>
</organism>
<dbReference type="Gene3D" id="3.40.50.720">
    <property type="entry name" value="NAD(P)-binding Rossmann-like Domain"/>
    <property type="match status" value="1"/>
</dbReference>
<reference evidence="2 3" key="1">
    <citation type="submission" date="2013-03" db="EMBL/GenBank/DDBJ databases">
        <title>The Genome Sequence of Capronia epimyces CBS 606.96.</title>
        <authorList>
            <consortium name="The Broad Institute Genomics Platform"/>
            <person name="Cuomo C."/>
            <person name="de Hoog S."/>
            <person name="Gorbushina A."/>
            <person name="Walker B."/>
            <person name="Young S.K."/>
            <person name="Zeng Q."/>
            <person name="Gargeya S."/>
            <person name="Fitzgerald M."/>
            <person name="Haas B."/>
            <person name="Abouelleil A."/>
            <person name="Allen A.W."/>
            <person name="Alvarado L."/>
            <person name="Arachchi H.M."/>
            <person name="Berlin A.M."/>
            <person name="Chapman S.B."/>
            <person name="Gainer-Dewar J."/>
            <person name="Goldberg J."/>
            <person name="Griggs A."/>
            <person name="Gujja S."/>
            <person name="Hansen M."/>
            <person name="Howarth C."/>
            <person name="Imamovic A."/>
            <person name="Ireland A."/>
            <person name="Larimer J."/>
            <person name="McCowan C."/>
            <person name="Murphy C."/>
            <person name="Pearson M."/>
            <person name="Poon T.W."/>
            <person name="Priest M."/>
            <person name="Roberts A."/>
            <person name="Saif S."/>
            <person name="Shea T."/>
            <person name="Sisk P."/>
            <person name="Sykes S."/>
            <person name="Wortman J."/>
            <person name="Nusbaum C."/>
            <person name="Birren B."/>
        </authorList>
    </citation>
    <scope>NUCLEOTIDE SEQUENCE [LARGE SCALE GENOMIC DNA]</scope>
    <source>
        <strain evidence="2 3">CBS 606.96</strain>
    </source>
</reference>
<dbReference type="OrthoDB" id="1933717at2759"/>
<dbReference type="eggNOG" id="KOG1611">
    <property type="taxonomic scope" value="Eukaryota"/>
</dbReference>
<gene>
    <name evidence="2" type="ORF">A1O3_04601</name>
</gene>
<dbReference type="AlphaFoldDB" id="W9YD91"/>
<dbReference type="InterPro" id="IPR036291">
    <property type="entry name" value="NAD(P)-bd_dom_sf"/>
</dbReference>
<dbReference type="Proteomes" id="UP000019478">
    <property type="component" value="Unassembled WGS sequence"/>
</dbReference>
<accession>W9YD91</accession>
<name>W9YD91_9EURO</name>
<evidence type="ECO:0000313" key="2">
    <source>
        <dbReference type="EMBL" id="EXJ87640.1"/>
    </source>
</evidence>
<proteinExistence type="inferred from homology"/>
<dbReference type="HOGENOM" id="CLU_010194_9_0_1"/>
<dbReference type="InterPro" id="IPR051468">
    <property type="entry name" value="Fungal_SecMetab_SDRs"/>
</dbReference>
<evidence type="ECO:0000256" key="1">
    <source>
        <dbReference type="ARBA" id="ARBA00006484"/>
    </source>
</evidence>
<dbReference type="GO" id="GO:0005737">
    <property type="term" value="C:cytoplasm"/>
    <property type="evidence" value="ECO:0007669"/>
    <property type="project" value="TreeGrafter"/>
</dbReference>
<evidence type="ECO:0000313" key="3">
    <source>
        <dbReference type="Proteomes" id="UP000019478"/>
    </source>
</evidence>
<sequence length="247" mass="26471">MASPQIIVLITGGNNGIGFETAKNLVYSSEKYHILLGSRDVAKGEAAVAQLQSGPIKGTVSSIQIDVTSDKSVDAAAEEVIQAYGRLDVLVNNAGIFSQNPVLRDAFREVYAVNLFGVVSTTEAFLPALRKSSEPRLVFVSSSTGSISILADPTSRHHIGAGKPYRSSKAALNFLMVSYWIDLQKENFKVFGADPGLNATNLMNTEELRQRGAPEPYVGGERVASVIRGDRDEDVGKVCGEPGTVPW</sequence>
<dbReference type="EMBL" id="AMGY01000003">
    <property type="protein sequence ID" value="EXJ87640.1"/>
    <property type="molecule type" value="Genomic_DNA"/>
</dbReference>
<dbReference type="RefSeq" id="XP_007732919.1">
    <property type="nucleotide sequence ID" value="XM_007734729.1"/>
</dbReference>
<protein>
    <submittedName>
        <fullName evidence="2">Uncharacterized protein</fullName>
    </submittedName>
</protein>
<dbReference type="SUPFAM" id="SSF51735">
    <property type="entry name" value="NAD(P)-binding Rossmann-fold domains"/>
    <property type="match status" value="1"/>
</dbReference>
<dbReference type="Pfam" id="PF00106">
    <property type="entry name" value="adh_short"/>
    <property type="match status" value="1"/>
</dbReference>
<comment type="similarity">
    <text evidence="1">Belongs to the short-chain dehydrogenases/reductases (SDR) family.</text>
</comment>
<dbReference type="InterPro" id="IPR002347">
    <property type="entry name" value="SDR_fam"/>
</dbReference>
<dbReference type="GO" id="GO:0019748">
    <property type="term" value="P:secondary metabolic process"/>
    <property type="evidence" value="ECO:0007669"/>
    <property type="project" value="TreeGrafter"/>
</dbReference>
<dbReference type="GeneID" id="19168719"/>
<keyword evidence="3" id="KW-1185">Reference proteome</keyword>
<dbReference type="PANTHER" id="PTHR43544">
    <property type="entry name" value="SHORT-CHAIN DEHYDROGENASE/REDUCTASE"/>
    <property type="match status" value="1"/>
</dbReference>
<dbReference type="PRINTS" id="PR00081">
    <property type="entry name" value="GDHRDH"/>
</dbReference>
<comment type="caution">
    <text evidence="2">The sequence shown here is derived from an EMBL/GenBank/DDBJ whole genome shotgun (WGS) entry which is preliminary data.</text>
</comment>